<dbReference type="NCBIfam" id="TIGR00974">
    <property type="entry name" value="3a0107s02c"/>
    <property type="match status" value="1"/>
</dbReference>
<dbReference type="RefSeq" id="WP_349218899.1">
    <property type="nucleotide sequence ID" value="NZ_JBBMFD010000007.1"/>
</dbReference>
<dbReference type="SUPFAM" id="SSF161098">
    <property type="entry name" value="MetI-like"/>
    <property type="match status" value="1"/>
</dbReference>
<dbReference type="Pfam" id="PF00528">
    <property type="entry name" value="BPD_transp_1"/>
    <property type="match status" value="1"/>
</dbReference>
<evidence type="ECO:0000256" key="2">
    <source>
        <dbReference type="ARBA" id="ARBA00007069"/>
    </source>
</evidence>
<dbReference type="EMBL" id="JBBMFD010000007">
    <property type="protein sequence ID" value="MEQ2440377.1"/>
    <property type="molecule type" value="Genomic_DNA"/>
</dbReference>
<evidence type="ECO:0000313" key="10">
    <source>
        <dbReference type="EMBL" id="MEQ2440377.1"/>
    </source>
</evidence>
<evidence type="ECO:0000256" key="1">
    <source>
        <dbReference type="ARBA" id="ARBA00004651"/>
    </source>
</evidence>
<dbReference type="InterPro" id="IPR000515">
    <property type="entry name" value="MetI-like"/>
</dbReference>
<keyword evidence="11" id="KW-1185">Reference proteome</keyword>
<evidence type="ECO:0000256" key="3">
    <source>
        <dbReference type="ARBA" id="ARBA00022448"/>
    </source>
</evidence>
<evidence type="ECO:0000259" key="9">
    <source>
        <dbReference type="PROSITE" id="PS50928"/>
    </source>
</evidence>
<evidence type="ECO:0000256" key="7">
    <source>
        <dbReference type="ARBA" id="ARBA00023136"/>
    </source>
</evidence>
<protein>
    <recommendedName>
        <fullName evidence="8">Phosphate transport system permease protein PstA</fullName>
    </recommendedName>
</protein>
<evidence type="ECO:0000256" key="8">
    <source>
        <dbReference type="RuleBase" id="RU363043"/>
    </source>
</evidence>
<comment type="caution">
    <text evidence="10">The sequence shown here is derived from an EMBL/GenBank/DDBJ whole genome shotgun (WGS) entry which is preliminary data.</text>
</comment>
<accession>A0ABV1DZ89</accession>
<dbReference type="PANTHER" id="PTHR43470">
    <property type="entry name" value="PHOSPHATE TRANSPORT SYSTEM PERMEASE PROTEIN PSTA-RELATED"/>
    <property type="match status" value="1"/>
</dbReference>
<dbReference type="InterPro" id="IPR005672">
    <property type="entry name" value="Phosphate_PstA"/>
</dbReference>
<dbReference type="PANTHER" id="PTHR43470:SF3">
    <property type="entry name" value="PHOSPHATE TRANSPORT SYSTEM PERMEASE PROTEIN PSTA-RELATED"/>
    <property type="match status" value="1"/>
</dbReference>
<evidence type="ECO:0000256" key="6">
    <source>
        <dbReference type="ARBA" id="ARBA00022989"/>
    </source>
</evidence>
<evidence type="ECO:0000313" key="11">
    <source>
        <dbReference type="Proteomes" id="UP001489509"/>
    </source>
</evidence>
<feature type="transmembrane region" description="Helical" evidence="8">
    <location>
        <begin position="261"/>
        <end position="283"/>
    </location>
</feature>
<dbReference type="Gene3D" id="1.10.3720.10">
    <property type="entry name" value="MetI-like"/>
    <property type="match status" value="1"/>
</dbReference>
<keyword evidence="6 8" id="KW-1133">Transmembrane helix</keyword>
<keyword evidence="4 8" id="KW-1003">Cell membrane</keyword>
<comment type="similarity">
    <text evidence="2 8">Belongs to the binding-protein-dependent transport system permease family. CysTW subfamily.</text>
</comment>
<feature type="transmembrane region" description="Helical" evidence="8">
    <location>
        <begin position="142"/>
        <end position="162"/>
    </location>
</feature>
<dbReference type="CDD" id="cd06261">
    <property type="entry name" value="TM_PBP2"/>
    <property type="match status" value="1"/>
</dbReference>
<dbReference type="PROSITE" id="PS50928">
    <property type="entry name" value="ABC_TM1"/>
    <property type="match status" value="1"/>
</dbReference>
<sequence>MKLAVKHFKDQLRIYRRKPLSLALFLLVNLAMLLTIASLIFVIGYIFVNGVSHLTPELVFGAYSSDNPSMSFAIVTTIILVIVALLLAAPLSIFCAIYLTEYAKRGNKIVKLIRLATETLAGIPSIVYGLFGSIFFGTVLGWGYSILTGACTVAIMVLPVIIRSTEESILSVPDSYREGSYGLGASKLRTVFKIVLPSAMPGILSAVILSVGRIVGETAALIFTLGSVAKMPGSLLDSSRTLAVHMYISTRDGGMAGRNTAFATGVILVSIVLVINLLASYLAKKVSGGNTDGE</sequence>
<dbReference type="Proteomes" id="UP001489509">
    <property type="component" value="Unassembled WGS sequence"/>
</dbReference>
<comment type="subcellular location">
    <subcellularLocation>
        <location evidence="1 8">Cell membrane</location>
        <topology evidence="1 8">Multi-pass membrane protein</topology>
    </subcellularLocation>
</comment>
<keyword evidence="5 8" id="KW-0812">Transmembrane</keyword>
<feature type="transmembrane region" description="Helical" evidence="8">
    <location>
        <begin position="72"/>
        <end position="100"/>
    </location>
</feature>
<gene>
    <name evidence="10" type="primary">pstA</name>
    <name evidence="10" type="ORF">WMO26_05995</name>
</gene>
<keyword evidence="3" id="KW-0813">Transport</keyword>
<feature type="transmembrane region" description="Helical" evidence="8">
    <location>
        <begin position="112"/>
        <end position="136"/>
    </location>
</feature>
<feature type="transmembrane region" description="Helical" evidence="8">
    <location>
        <begin position="20"/>
        <end position="48"/>
    </location>
</feature>
<evidence type="ECO:0000256" key="4">
    <source>
        <dbReference type="ARBA" id="ARBA00022475"/>
    </source>
</evidence>
<name>A0ABV1DZ89_9FIRM</name>
<keyword evidence="7 8" id="KW-0472">Membrane</keyword>
<comment type="caution">
    <text evidence="8">Lacks conserved residue(s) required for the propagation of feature annotation.</text>
</comment>
<evidence type="ECO:0000256" key="5">
    <source>
        <dbReference type="ARBA" id="ARBA00022692"/>
    </source>
</evidence>
<proteinExistence type="inferred from homology"/>
<reference evidence="10 11" key="1">
    <citation type="submission" date="2024-03" db="EMBL/GenBank/DDBJ databases">
        <title>Human intestinal bacterial collection.</title>
        <authorList>
            <person name="Pauvert C."/>
            <person name="Hitch T.C.A."/>
            <person name="Clavel T."/>
        </authorList>
    </citation>
    <scope>NUCLEOTIDE SEQUENCE [LARGE SCALE GENOMIC DNA]</scope>
    <source>
        <strain evidence="10 11">CLA-JM-H44</strain>
    </source>
</reference>
<feature type="domain" description="ABC transmembrane type-1" evidence="9">
    <location>
        <begin position="74"/>
        <end position="279"/>
    </location>
</feature>
<dbReference type="InterPro" id="IPR035906">
    <property type="entry name" value="MetI-like_sf"/>
</dbReference>
<organism evidence="10 11">
    <name type="scientific">Solibaculum intestinale</name>
    <dbReference type="NCBI Taxonomy" id="3133165"/>
    <lineage>
        <taxon>Bacteria</taxon>
        <taxon>Bacillati</taxon>
        <taxon>Bacillota</taxon>
        <taxon>Clostridia</taxon>
        <taxon>Eubacteriales</taxon>
        <taxon>Oscillospiraceae</taxon>
        <taxon>Solibaculum</taxon>
    </lineage>
</organism>